<evidence type="ECO:0000256" key="3">
    <source>
        <dbReference type="SAM" id="MobiDB-lite"/>
    </source>
</evidence>
<accession>I7M3Q7</accession>
<dbReference type="eggNOG" id="KOG1246">
    <property type="taxonomic scope" value="Eukaryota"/>
</dbReference>
<dbReference type="Proteomes" id="UP000009168">
    <property type="component" value="Unassembled WGS sequence"/>
</dbReference>
<dbReference type="GO" id="GO:0046872">
    <property type="term" value="F:metal ion binding"/>
    <property type="evidence" value="ECO:0007669"/>
    <property type="project" value="UniProtKB-KW"/>
</dbReference>
<name>I7M3Q7_TETTS</name>
<proteinExistence type="predicted"/>
<feature type="domain" description="JmjN" evidence="4">
    <location>
        <begin position="208"/>
        <end position="250"/>
    </location>
</feature>
<dbReference type="GO" id="GO:0010468">
    <property type="term" value="P:regulation of gene expression"/>
    <property type="evidence" value="ECO:0007669"/>
    <property type="project" value="TreeGrafter"/>
</dbReference>
<evidence type="ECO:0000259" key="4">
    <source>
        <dbReference type="PROSITE" id="PS51183"/>
    </source>
</evidence>
<evidence type="ECO:0000256" key="1">
    <source>
        <dbReference type="ARBA" id="ARBA00022723"/>
    </source>
</evidence>
<dbReference type="GO" id="GO:0005634">
    <property type="term" value="C:nucleus"/>
    <property type="evidence" value="ECO:0007669"/>
    <property type="project" value="TreeGrafter"/>
</dbReference>
<evidence type="ECO:0000313" key="6">
    <source>
        <dbReference type="EMBL" id="EAS03911.2"/>
    </source>
</evidence>
<dbReference type="OrthoDB" id="9547406at2759"/>
<dbReference type="RefSeq" id="XP_001024156.2">
    <property type="nucleotide sequence ID" value="XM_001024156.2"/>
</dbReference>
<dbReference type="GO" id="GO:0000785">
    <property type="term" value="C:chromatin"/>
    <property type="evidence" value="ECO:0007669"/>
    <property type="project" value="TreeGrafter"/>
</dbReference>
<dbReference type="PANTHER" id="PTHR10694:SF33">
    <property type="entry name" value="LYSINE-SPECIFIC DEMETHYLASE 5"/>
    <property type="match status" value="1"/>
</dbReference>
<dbReference type="SMR" id="I7M3Q7"/>
<keyword evidence="2" id="KW-0408">Iron</keyword>
<dbReference type="EMBL" id="GG662464">
    <property type="protein sequence ID" value="EAS03911.2"/>
    <property type="molecule type" value="Genomic_DNA"/>
</dbReference>
<evidence type="ECO:0000259" key="5">
    <source>
        <dbReference type="PROSITE" id="PS51184"/>
    </source>
</evidence>
<feature type="domain" description="JmjC" evidence="5">
    <location>
        <begin position="357"/>
        <end position="523"/>
    </location>
</feature>
<dbReference type="STRING" id="312017.I7M3Q7"/>
<reference evidence="7" key="1">
    <citation type="journal article" date="2006" name="PLoS Biol.">
        <title>Macronuclear genome sequence of the ciliate Tetrahymena thermophila, a model eukaryote.</title>
        <authorList>
            <person name="Eisen J.A."/>
            <person name="Coyne R.S."/>
            <person name="Wu M."/>
            <person name="Wu D."/>
            <person name="Thiagarajan M."/>
            <person name="Wortman J.R."/>
            <person name="Badger J.H."/>
            <person name="Ren Q."/>
            <person name="Amedeo P."/>
            <person name="Jones K.M."/>
            <person name="Tallon L.J."/>
            <person name="Delcher A.L."/>
            <person name="Salzberg S.L."/>
            <person name="Silva J.C."/>
            <person name="Haas B.J."/>
            <person name="Majoros W.H."/>
            <person name="Farzad M."/>
            <person name="Carlton J.M."/>
            <person name="Smith R.K. Jr."/>
            <person name="Garg J."/>
            <person name="Pearlman R.E."/>
            <person name="Karrer K.M."/>
            <person name="Sun L."/>
            <person name="Manning G."/>
            <person name="Elde N.C."/>
            <person name="Turkewitz A.P."/>
            <person name="Asai D.J."/>
            <person name="Wilkes D.E."/>
            <person name="Wang Y."/>
            <person name="Cai H."/>
            <person name="Collins K."/>
            <person name="Stewart B.A."/>
            <person name="Lee S.R."/>
            <person name="Wilamowska K."/>
            <person name="Weinberg Z."/>
            <person name="Ruzzo W.L."/>
            <person name="Wloga D."/>
            <person name="Gaertig J."/>
            <person name="Frankel J."/>
            <person name="Tsao C.-C."/>
            <person name="Gorovsky M.A."/>
            <person name="Keeling P.J."/>
            <person name="Waller R.F."/>
            <person name="Patron N.J."/>
            <person name="Cherry J.M."/>
            <person name="Stover N.A."/>
            <person name="Krieger C.J."/>
            <person name="del Toro C."/>
            <person name="Ryder H.F."/>
            <person name="Williamson S.C."/>
            <person name="Barbeau R.A."/>
            <person name="Hamilton E.P."/>
            <person name="Orias E."/>
        </authorList>
    </citation>
    <scope>NUCLEOTIDE SEQUENCE [LARGE SCALE GENOMIC DNA]</scope>
    <source>
        <strain evidence="7">SB210</strain>
    </source>
</reference>
<dbReference type="InParanoid" id="I7M3Q7"/>
<sequence>MGRGDRCSVRTKKCPKTAEKSKQKAHTKQISKKIQNSHGNTCTINVNTHAILSNSTAIKVKARKVSQKRIPSNKMISTEDQKVERNVKNPSLILIEDESHSTNFESYASPRMNCVVSQSPANSPSQDYNNQDYCSHNQHLHPNQNSIFYSMRCGGNVQQQSRNGSKTSIENIKSHQSINFQGEDLLSLNPLQNPKMRLPSEYSSFIEVPTVFPTEEEFKDPYKLFAMLHQQGYHKHGIVKIIPPKSWKPQYNFDKITEKVTTRTQILAELSQAQPFSQNNDQYTYKEFKKMADDFKKTYKFQTKTNFQNEYRQIEYEFWEHVEHPELFKDELEVEYAADLPSKKYGSAFSVMDNMHNSTFNLNNINSIKNSLFQHFSKDHSGISGISNPWVYLGMMFASFCWHVEDLYMCALNYLHIGEAKTWYGIPPEYKYKFEEVYKKTYPQIFKKKPDVLFHINLMLSPAVALENGIPVYRTEQKPGEFIFTFPKTYHAGFSHGFNCGEAVNVITFDWFQNYQEAVQYYQTIKHPTKNYFKSASFAVEWLISQVIMNMEQSKFDLSTLVKIKEEWSKIVQAEQQKRKKVLAKYGEENVKICEFSNKKERYDRHICWLCGYYSFYSYLFCNSCIKKSCTSHDTPCKCNKTPQLFIRFTDEDFAEQEEIINQKMKECSQ</sequence>
<gene>
    <name evidence="6" type="ORF">TTHERM_00455500</name>
</gene>
<evidence type="ECO:0000256" key="2">
    <source>
        <dbReference type="ARBA" id="ARBA00023004"/>
    </source>
</evidence>
<evidence type="ECO:0000313" key="7">
    <source>
        <dbReference type="Proteomes" id="UP000009168"/>
    </source>
</evidence>
<dbReference type="SMART" id="SM00558">
    <property type="entry name" value="JmjC"/>
    <property type="match status" value="1"/>
</dbReference>
<dbReference type="Pfam" id="PF02375">
    <property type="entry name" value="JmjN"/>
    <property type="match status" value="1"/>
</dbReference>
<dbReference type="PROSITE" id="PS51183">
    <property type="entry name" value="JMJN"/>
    <property type="match status" value="1"/>
</dbReference>
<keyword evidence="1" id="KW-0479">Metal-binding</keyword>
<keyword evidence="7" id="KW-1185">Reference proteome</keyword>
<dbReference type="GO" id="GO:0141052">
    <property type="term" value="F:histone H3 demethylase activity"/>
    <property type="evidence" value="ECO:0007669"/>
    <property type="project" value="UniProtKB-ARBA"/>
</dbReference>
<feature type="region of interest" description="Disordered" evidence="3">
    <location>
        <begin position="1"/>
        <end position="40"/>
    </location>
</feature>
<dbReference type="GeneID" id="7823419"/>
<dbReference type="PANTHER" id="PTHR10694">
    <property type="entry name" value="LYSINE-SPECIFIC DEMETHYLASE"/>
    <property type="match status" value="1"/>
</dbReference>
<dbReference type="SMART" id="SM00545">
    <property type="entry name" value="JmjN"/>
    <property type="match status" value="1"/>
</dbReference>
<organism evidence="6 7">
    <name type="scientific">Tetrahymena thermophila (strain SB210)</name>
    <dbReference type="NCBI Taxonomy" id="312017"/>
    <lineage>
        <taxon>Eukaryota</taxon>
        <taxon>Sar</taxon>
        <taxon>Alveolata</taxon>
        <taxon>Ciliophora</taxon>
        <taxon>Intramacronucleata</taxon>
        <taxon>Oligohymenophorea</taxon>
        <taxon>Hymenostomatida</taxon>
        <taxon>Tetrahymenina</taxon>
        <taxon>Tetrahymenidae</taxon>
        <taxon>Tetrahymena</taxon>
    </lineage>
</organism>
<dbReference type="PROSITE" id="PS51184">
    <property type="entry name" value="JMJC"/>
    <property type="match status" value="1"/>
</dbReference>
<dbReference type="Gene3D" id="2.60.120.650">
    <property type="entry name" value="Cupin"/>
    <property type="match status" value="1"/>
</dbReference>
<dbReference type="Pfam" id="PF02373">
    <property type="entry name" value="JmjC"/>
    <property type="match status" value="1"/>
</dbReference>
<dbReference type="KEGG" id="tet:TTHERM_00455500"/>
<protein>
    <submittedName>
        <fullName evidence="6">JmjC domain protein</fullName>
    </submittedName>
</protein>
<dbReference type="SUPFAM" id="SSF51197">
    <property type="entry name" value="Clavaminate synthase-like"/>
    <property type="match status" value="1"/>
</dbReference>
<dbReference type="AlphaFoldDB" id="I7M3Q7"/>
<dbReference type="InterPro" id="IPR003347">
    <property type="entry name" value="JmjC_dom"/>
</dbReference>
<dbReference type="InterPro" id="IPR003349">
    <property type="entry name" value="JmjN"/>
</dbReference>